<gene>
    <name evidence="1" type="ORF">GQX73_g9071</name>
</gene>
<organism evidence="1 2">
    <name type="scientific">Xylaria multiplex</name>
    <dbReference type="NCBI Taxonomy" id="323545"/>
    <lineage>
        <taxon>Eukaryota</taxon>
        <taxon>Fungi</taxon>
        <taxon>Dikarya</taxon>
        <taxon>Ascomycota</taxon>
        <taxon>Pezizomycotina</taxon>
        <taxon>Sordariomycetes</taxon>
        <taxon>Xylariomycetidae</taxon>
        <taxon>Xylariales</taxon>
        <taxon>Xylariaceae</taxon>
        <taxon>Xylaria</taxon>
    </lineage>
</organism>
<dbReference type="InParanoid" id="A0A7C8MKA6"/>
<dbReference type="EMBL" id="WUBL01000148">
    <property type="protein sequence ID" value="KAF2964508.1"/>
    <property type="molecule type" value="Genomic_DNA"/>
</dbReference>
<evidence type="ECO:0000313" key="2">
    <source>
        <dbReference type="Proteomes" id="UP000481858"/>
    </source>
</evidence>
<keyword evidence="2" id="KW-1185">Reference proteome</keyword>
<reference evidence="1 2" key="1">
    <citation type="submission" date="2019-12" db="EMBL/GenBank/DDBJ databases">
        <title>Draft genome sequence of the ascomycete Xylaria multiplex DSM 110363.</title>
        <authorList>
            <person name="Buettner E."/>
            <person name="Kellner H."/>
        </authorList>
    </citation>
    <scope>NUCLEOTIDE SEQUENCE [LARGE SCALE GENOMIC DNA]</scope>
    <source>
        <strain evidence="1 2">DSM 110363</strain>
    </source>
</reference>
<protein>
    <submittedName>
        <fullName evidence="1">Uncharacterized protein</fullName>
    </submittedName>
</protein>
<comment type="caution">
    <text evidence="1">The sequence shown here is derived from an EMBL/GenBank/DDBJ whole genome shotgun (WGS) entry which is preliminary data.</text>
</comment>
<sequence length="466" mass="51854">MIKQNALYATRDCMAVTQNPANAIATFIVPGESDAVQGVVKAVYDDLKDGNKDANIDFREAAAQYIRVDAPTEKDALTLIRAAQRIAAIHLSETFTETRMLFVEPPPGWETNFQIDVTGGCLRMESLPGPNPVPGFSSDRYKQGISKALCEALEDASGLHSSLILKINLGCYLLHNYQPGKFTLEKFENMVKSPRASGRLETTLRHLSIETIMQLIQATNSPCIPIDNQTPTPADVVPSYVLESWHDGNRYETELEIIKKKQDGTNMPLFFNLARTIMVPESAQAPRFEATSISIGRNLGWEMVAMPGDGRVRASPAVQQYLKLGQATFTGQSSEFRAYPSVRLPQKYSLAEKFKSVTIKSIYRYSWKGTGYVVQFTINRRWQSIRDMNHKAPMSTDFDVSIYGDNWDQDSRVQAGETVGKIWGDDLRGLLPNEATDAARSALSRVEGLLGTILEIRDFFESASCV</sequence>
<dbReference type="AlphaFoldDB" id="A0A7C8MKA6"/>
<dbReference type="Proteomes" id="UP000481858">
    <property type="component" value="Unassembled WGS sequence"/>
</dbReference>
<accession>A0A7C8MKA6</accession>
<proteinExistence type="predicted"/>
<dbReference type="OrthoDB" id="4739136at2759"/>
<name>A0A7C8MKA6_9PEZI</name>
<evidence type="ECO:0000313" key="1">
    <source>
        <dbReference type="EMBL" id="KAF2964508.1"/>
    </source>
</evidence>